<evidence type="ECO:0000313" key="2">
    <source>
        <dbReference type="Proteomes" id="UP000494256"/>
    </source>
</evidence>
<dbReference type="Proteomes" id="UP000494256">
    <property type="component" value="Unassembled WGS sequence"/>
</dbReference>
<comment type="caution">
    <text evidence="1">The sequence shown here is derived from an EMBL/GenBank/DDBJ whole genome shotgun (WGS) entry which is preliminary data.</text>
</comment>
<evidence type="ECO:0000313" key="1">
    <source>
        <dbReference type="EMBL" id="CAB3243049.1"/>
    </source>
</evidence>
<dbReference type="OrthoDB" id="1875751at2759"/>
<gene>
    <name evidence="1" type="ORF">APLA_LOCUS10205</name>
</gene>
<dbReference type="AlphaFoldDB" id="A0A8S1ADJ9"/>
<reference evidence="1 2" key="1">
    <citation type="submission" date="2020-04" db="EMBL/GenBank/DDBJ databases">
        <authorList>
            <person name="Wallbank WR R."/>
            <person name="Pardo Diaz C."/>
            <person name="Kozak K."/>
            <person name="Martin S."/>
            <person name="Jiggins C."/>
            <person name="Moest M."/>
            <person name="Warren A I."/>
            <person name="Byers J.R.P. K."/>
            <person name="Montejo-Kovacevich G."/>
            <person name="Yen C E."/>
        </authorList>
    </citation>
    <scope>NUCLEOTIDE SEQUENCE [LARGE SCALE GENOMIC DNA]</scope>
</reference>
<protein>
    <submittedName>
        <fullName evidence="1">Uncharacterized protein</fullName>
    </submittedName>
</protein>
<accession>A0A8S1ADJ9</accession>
<name>A0A8S1ADJ9_ARCPL</name>
<proteinExistence type="predicted"/>
<dbReference type="EMBL" id="CADEBD010000314">
    <property type="protein sequence ID" value="CAB3243049.1"/>
    <property type="molecule type" value="Genomic_DNA"/>
</dbReference>
<organism evidence="1 2">
    <name type="scientific">Arctia plantaginis</name>
    <name type="common">Wood tiger moth</name>
    <name type="synonym">Phalaena plantaginis</name>
    <dbReference type="NCBI Taxonomy" id="874455"/>
    <lineage>
        <taxon>Eukaryota</taxon>
        <taxon>Metazoa</taxon>
        <taxon>Ecdysozoa</taxon>
        <taxon>Arthropoda</taxon>
        <taxon>Hexapoda</taxon>
        <taxon>Insecta</taxon>
        <taxon>Pterygota</taxon>
        <taxon>Neoptera</taxon>
        <taxon>Endopterygota</taxon>
        <taxon>Lepidoptera</taxon>
        <taxon>Glossata</taxon>
        <taxon>Ditrysia</taxon>
        <taxon>Noctuoidea</taxon>
        <taxon>Erebidae</taxon>
        <taxon>Arctiinae</taxon>
        <taxon>Arctia</taxon>
    </lineage>
</organism>
<sequence length="1108" mass="130408">METTKYLCNLRCEEERKGLHKCHEKIYTKRKTFLLNTSDDCGTQTPIRYDEKIKHTVKGNCITRNKNTCKKCETIENKKGAVLLHKYSNHRALYDHNWYNGYRDHDSVFKEVGKVNVGTNNSNILKVDAGILASDEYDMKTKLQPTRKCERSKNYNRLKQEIERVSSTVECFQDESYTDNIEYNSQKKKSENYECGDDEVRSRKKPQKFDYKRPLKGAEKIKVNPKNEHFCNNNRQPNIWLRPGSDIEEDLKKKYENMFRKTKTREIYKCTSELGSKSSIELPEPDVHKRCKTLRKNTFEEKNLGYENRNDFKKKRRHDGCYKQHLPKQSCNWKNIKKWTKKHDSMREKSNFKCPCEDTIRVMRKKSNFKCPCEESTEITYQKKIAPQHPDPCKQGDGTVPCIQENNLQKCTCKVESCNEILTDPEDFEGFCYKLPLPRRSCRSKYNNTIRLEKQILNKESKNFECHCERYQASHKSQLEYPEPDTYDTENNLRRNMFDKNYHENKTCSQNSCNIEKYYKQPPLKQCRCKNIKNWAKKNGLSKISDNIKCPCEDTPGMNYPKKIASEYSDLCKQNNNLKRNTSKDKNTKNVTDLRQKYRYCKQFLSNSFHRHNYRKVWTKKHCFDNNTNGFQCPCVNTSELIYNEHNTLPKRDKYGQEKNSNAHIFINESFDDNIKNLLDSSNTLHYFEKTLPDQFYRDKNNKTLPKKQTLNKRTNASKTPYEVNNELITKTQSVCGRSNVDSHLKEGIWQDQRVYKSTTDSQDSSSKCYHNQQLLPKQCCRSKNIKVWTKRRHKNEETDNLRCPCKINKIPCRTKMEPSDSKGRYIDESNYDKNLPEKHKTIEQIGDLQCPYDLSKGSQFNSITDYNYNKEKNHPGHQNIDKNIETTITKEERNQLVNQLPRSKINKAQNCSNTTEKKYNSYPNEDLAYKSRILSCADTQTSNSFIESSAFSRTCLNQTDLKAKCTDVNSSDYKIECKPEESESRTKDSMSDRNVIKRKRPHIIKKMRCLCTRGHVRDLNSFKTNDDDLANKNVQWYKDLKNQPEHALASCFKNKVIVKNNLLRSKKFVSHGLQLKKVGQLIPFIKGLKISLRSLSKNTNNKTIINI</sequence>